<dbReference type="Gramene" id="ONIVA07G24330.1">
    <property type="protein sequence ID" value="ONIVA07G24330.1"/>
    <property type="gene ID" value="ONIVA07G24330"/>
</dbReference>
<dbReference type="InterPro" id="IPR016024">
    <property type="entry name" value="ARM-type_fold"/>
</dbReference>
<feature type="transmembrane region" description="Helical" evidence="1">
    <location>
        <begin position="271"/>
        <end position="288"/>
    </location>
</feature>
<feature type="transmembrane region" description="Helical" evidence="1">
    <location>
        <begin position="146"/>
        <end position="166"/>
    </location>
</feature>
<reference evidence="2" key="1">
    <citation type="submission" date="2015-04" db="UniProtKB">
        <authorList>
            <consortium name="EnsemblPlants"/>
        </authorList>
    </citation>
    <scope>IDENTIFICATION</scope>
    <source>
        <strain evidence="2">SL10</strain>
    </source>
</reference>
<dbReference type="OMA" id="VNNCSTM"/>
<feature type="transmembrane region" description="Helical" evidence="1">
    <location>
        <begin position="211"/>
        <end position="233"/>
    </location>
</feature>
<evidence type="ECO:0000256" key="1">
    <source>
        <dbReference type="SAM" id="Phobius"/>
    </source>
</evidence>
<dbReference type="PANTHER" id="PTHR33115">
    <property type="entry name" value="ARM REPEAT SUPERFAMILY PROTEIN"/>
    <property type="match status" value="1"/>
</dbReference>
<dbReference type="Proteomes" id="UP000006591">
    <property type="component" value="Chromosome 7"/>
</dbReference>
<feature type="transmembrane region" description="Helical" evidence="1">
    <location>
        <begin position="108"/>
        <end position="126"/>
    </location>
</feature>
<proteinExistence type="predicted"/>
<evidence type="ECO:0008006" key="4">
    <source>
        <dbReference type="Google" id="ProtNLM"/>
    </source>
</evidence>
<sequence>MVSPTTAEATRRWCKAAAAAASAAPEKHLNRFVRLIAFIERAGNGIGTLVFTWATVVILGGFSTMVTTREFLSATFLAFLEATRMFSQNSRLEYQFFFRTRGAFRRPRWNRVVLILCMAEIMVYVVEKFQWSPASYSHQHYGPVRVTTLGIMGMTMCVFVLMKNVCPPILNLFCDPQVQLRAISLWSPLAVILLSAPSLFLEKSAPVAKEIFTFLLTAVIVVTISRLQFQWITSLVNGPVVRKMLFLRPVILFLCTGAAIVIFGYRSWHGLGFIVFFLIFALVLESFGNLQIPAAVARVVIAMVQPTTLICVDNVQTFAKAVVKILFYTQAGEYEPLDIPTSCNWAGERNYSDGTTEDTKKNIMFSLNIFYVIVLIQGALYIVACVLEIFSFILRIILVHQSRFRRPWGMKCINQYYSYIFEQCISGGVLSKTNMELTSFAMDLTDSDSPSNQLDGVRMLHSFLKRKNTKALLLFRLSTSTKTLERSISMLGWTAPEDAEIRLLAAKVVIELARSLQVIAIPGSMQNISSLLDTDNQLRQRSPLLYTYDSQEERQGTIADTGNGQEHLDQDHLLHNNQENSWILGCWELISKCWSIPKEETFIEQDRLPLLGMSILARLANCDPNNCVEIGRARDLIPKIIGYTDGTQPKILKGSSLKLLGRLSNTGGEIAGQALAMLAMESVNNCSTMLKEAGNAFIRELTVMIQDDKYKYVSASLLQNLCLHAQSKFSSSDLTELSGSLRQVLHGITDTTVATKLEVLIGLSSQICHVIPEDFAIELEHDQIKETFVKKLVEALNSNTKPTAQCPRIRRVIVEQVIYMMESNSSYATCFDECQMMQALSMVEATPSKVENYRLFMGNEGLMEYSIPLSNLVARAKEEIMHHVK</sequence>
<dbReference type="SUPFAM" id="SSF48371">
    <property type="entry name" value="ARM repeat"/>
    <property type="match status" value="1"/>
</dbReference>
<name>A0A0E0I502_ORYNI</name>
<dbReference type="EnsemblPlants" id="ONIVA07G24330.1">
    <property type="protein sequence ID" value="ONIVA07G24330.1"/>
    <property type="gene ID" value="ONIVA07G24330"/>
</dbReference>
<keyword evidence="1" id="KW-0812">Transmembrane</keyword>
<feature type="transmembrane region" description="Helical" evidence="1">
    <location>
        <begin position="44"/>
        <end position="65"/>
    </location>
</feature>
<keyword evidence="3" id="KW-1185">Reference proteome</keyword>
<reference evidence="2" key="2">
    <citation type="submission" date="2018-04" db="EMBL/GenBank/DDBJ databases">
        <title>OnivRS2 (Oryza nivara Reference Sequence Version 2).</title>
        <authorList>
            <person name="Zhang J."/>
            <person name="Kudrna D."/>
            <person name="Lee S."/>
            <person name="Talag J."/>
            <person name="Rajasekar S."/>
            <person name="Welchert J."/>
            <person name="Hsing Y.-I."/>
            <person name="Wing R.A."/>
        </authorList>
    </citation>
    <scope>NUCLEOTIDE SEQUENCE [LARGE SCALE GENOMIC DNA]</scope>
    <source>
        <strain evidence="2">SL10</strain>
    </source>
</reference>
<accession>A0A0E0I502</accession>
<organism evidence="2">
    <name type="scientific">Oryza nivara</name>
    <name type="common">Indian wild rice</name>
    <name type="synonym">Oryza sativa f. spontanea</name>
    <dbReference type="NCBI Taxonomy" id="4536"/>
    <lineage>
        <taxon>Eukaryota</taxon>
        <taxon>Viridiplantae</taxon>
        <taxon>Streptophyta</taxon>
        <taxon>Embryophyta</taxon>
        <taxon>Tracheophyta</taxon>
        <taxon>Spermatophyta</taxon>
        <taxon>Magnoliopsida</taxon>
        <taxon>Liliopsida</taxon>
        <taxon>Poales</taxon>
        <taxon>Poaceae</taxon>
        <taxon>BOP clade</taxon>
        <taxon>Oryzoideae</taxon>
        <taxon>Oryzeae</taxon>
        <taxon>Oryzinae</taxon>
        <taxon>Oryza</taxon>
    </lineage>
</organism>
<dbReference type="HOGENOM" id="CLU_006857_3_0_1"/>
<keyword evidence="1" id="KW-0472">Membrane</keyword>
<keyword evidence="1" id="KW-1133">Transmembrane helix</keyword>
<dbReference type="STRING" id="4536.A0A0E0I502"/>
<feature type="transmembrane region" description="Helical" evidence="1">
    <location>
        <begin position="178"/>
        <end position="199"/>
    </location>
</feature>
<feature type="transmembrane region" description="Helical" evidence="1">
    <location>
        <begin position="369"/>
        <end position="398"/>
    </location>
</feature>
<evidence type="ECO:0000313" key="3">
    <source>
        <dbReference type="Proteomes" id="UP000006591"/>
    </source>
</evidence>
<dbReference type="eggNOG" id="ENOG502QRQI">
    <property type="taxonomic scope" value="Eukaryota"/>
</dbReference>
<dbReference type="PANTHER" id="PTHR33115:SF57">
    <property type="entry name" value="OS07G0653900 PROTEIN"/>
    <property type="match status" value="1"/>
</dbReference>
<protein>
    <recommendedName>
        <fullName evidence="4">BLE2 protein</fullName>
    </recommendedName>
</protein>
<feature type="transmembrane region" description="Helical" evidence="1">
    <location>
        <begin position="245"/>
        <end position="265"/>
    </location>
</feature>
<evidence type="ECO:0000313" key="2">
    <source>
        <dbReference type="EnsemblPlants" id="ONIVA07G24330.1"/>
    </source>
</evidence>
<dbReference type="AlphaFoldDB" id="A0A0E0I502"/>